<evidence type="ECO:0000256" key="12">
    <source>
        <dbReference type="ARBA" id="ARBA00081141"/>
    </source>
</evidence>
<accession>A0A9D1KRB7</accession>
<gene>
    <name evidence="13 17" type="primary">miaB</name>
    <name evidence="17" type="ORF">IAC43_01945</name>
</gene>
<dbReference type="HAMAP" id="MF_01864">
    <property type="entry name" value="tRNA_metthiotr_MiaB"/>
    <property type="match status" value="1"/>
</dbReference>
<dbReference type="PROSITE" id="PS51918">
    <property type="entry name" value="RADICAL_SAM"/>
    <property type="match status" value="1"/>
</dbReference>
<feature type="domain" description="MTTase N-terminal" evidence="15">
    <location>
        <begin position="33"/>
        <end position="151"/>
    </location>
</feature>
<dbReference type="PROSITE" id="PS01278">
    <property type="entry name" value="MTTASE_RADICAL"/>
    <property type="match status" value="1"/>
</dbReference>
<dbReference type="PROSITE" id="PS50926">
    <property type="entry name" value="TRAM"/>
    <property type="match status" value="1"/>
</dbReference>
<dbReference type="NCBIfam" id="TIGR01574">
    <property type="entry name" value="miaB-methiolase"/>
    <property type="match status" value="1"/>
</dbReference>
<evidence type="ECO:0000259" key="14">
    <source>
        <dbReference type="PROSITE" id="PS50926"/>
    </source>
</evidence>
<dbReference type="GO" id="GO:0005829">
    <property type="term" value="C:cytosol"/>
    <property type="evidence" value="ECO:0007669"/>
    <property type="project" value="TreeGrafter"/>
</dbReference>
<dbReference type="Pfam" id="PF04055">
    <property type="entry name" value="Radical_SAM"/>
    <property type="match status" value="1"/>
</dbReference>
<dbReference type="SMART" id="SM00729">
    <property type="entry name" value="Elp3"/>
    <property type="match status" value="1"/>
</dbReference>
<evidence type="ECO:0000256" key="11">
    <source>
        <dbReference type="ARBA" id="ARBA00080698"/>
    </source>
</evidence>
<evidence type="ECO:0000259" key="15">
    <source>
        <dbReference type="PROSITE" id="PS51449"/>
    </source>
</evidence>
<comment type="catalytic activity">
    <reaction evidence="9 13">
        <text>N(6)-dimethylallyladenosine(37) in tRNA + (sulfur carrier)-SH + AH2 + 2 S-adenosyl-L-methionine = 2-methylsulfanyl-N(6)-dimethylallyladenosine(37) in tRNA + (sulfur carrier)-H + 5'-deoxyadenosine + L-methionine + A + S-adenosyl-L-homocysteine + 2 H(+)</text>
        <dbReference type="Rhea" id="RHEA:37067"/>
        <dbReference type="Rhea" id="RHEA-COMP:10375"/>
        <dbReference type="Rhea" id="RHEA-COMP:10376"/>
        <dbReference type="Rhea" id="RHEA-COMP:14737"/>
        <dbReference type="Rhea" id="RHEA-COMP:14739"/>
        <dbReference type="ChEBI" id="CHEBI:13193"/>
        <dbReference type="ChEBI" id="CHEBI:15378"/>
        <dbReference type="ChEBI" id="CHEBI:17319"/>
        <dbReference type="ChEBI" id="CHEBI:17499"/>
        <dbReference type="ChEBI" id="CHEBI:29917"/>
        <dbReference type="ChEBI" id="CHEBI:57844"/>
        <dbReference type="ChEBI" id="CHEBI:57856"/>
        <dbReference type="ChEBI" id="CHEBI:59789"/>
        <dbReference type="ChEBI" id="CHEBI:64428"/>
        <dbReference type="ChEBI" id="CHEBI:74415"/>
        <dbReference type="ChEBI" id="CHEBI:74417"/>
        <dbReference type="EC" id="2.8.4.3"/>
    </reaction>
</comment>
<dbReference type="FunFam" id="3.80.30.20:FF:000001">
    <property type="entry name" value="tRNA-2-methylthio-N(6)-dimethylallyladenosine synthase 2"/>
    <property type="match status" value="1"/>
</dbReference>
<feature type="binding site" evidence="13">
    <location>
        <position position="199"/>
    </location>
    <ligand>
        <name>[4Fe-4S] cluster</name>
        <dbReference type="ChEBI" id="CHEBI:49883"/>
        <label>2</label>
        <note>4Fe-4S-S-AdoMet</note>
    </ligand>
</feature>
<evidence type="ECO:0000256" key="7">
    <source>
        <dbReference type="ARBA" id="ARBA00023014"/>
    </source>
</evidence>
<dbReference type="Pfam" id="PF01938">
    <property type="entry name" value="TRAM"/>
    <property type="match status" value="1"/>
</dbReference>
<evidence type="ECO:0000313" key="17">
    <source>
        <dbReference type="EMBL" id="HIT93925.1"/>
    </source>
</evidence>
<comment type="subunit">
    <text evidence="13">Monomer.</text>
</comment>
<keyword evidence="4 13" id="KW-0949">S-adenosyl-L-methionine</keyword>
<protein>
    <recommendedName>
        <fullName evidence="10 13">tRNA-2-methylthio-N(6)-dimethylallyladenosine synthase</fullName>
        <ecNumber evidence="8 13">2.8.4.3</ecNumber>
    </recommendedName>
    <alternativeName>
        <fullName evidence="12 13">(Dimethylallyl)adenosine tRNA methylthiotransferase MiaB</fullName>
    </alternativeName>
    <alternativeName>
        <fullName evidence="11 13">tRNA-i(6)A37 methylthiotransferase</fullName>
    </alternativeName>
</protein>
<dbReference type="FunFam" id="3.40.50.12160:FF:000003">
    <property type="entry name" value="CDK5 regulatory subunit-associated protein 1"/>
    <property type="match status" value="1"/>
</dbReference>
<dbReference type="PANTHER" id="PTHR43020">
    <property type="entry name" value="CDK5 REGULATORY SUBUNIT-ASSOCIATED PROTEIN 1"/>
    <property type="match status" value="1"/>
</dbReference>
<dbReference type="PROSITE" id="PS51449">
    <property type="entry name" value="MTTASE_N"/>
    <property type="match status" value="1"/>
</dbReference>
<evidence type="ECO:0000256" key="8">
    <source>
        <dbReference type="ARBA" id="ARBA00033765"/>
    </source>
</evidence>
<keyword evidence="6 13" id="KW-0408">Iron</keyword>
<keyword evidence="7 13" id="KW-0411">Iron-sulfur</keyword>
<dbReference type="Gene3D" id="3.80.30.20">
    <property type="entry name" value="tm_1862 like domain"/>
    <property type="match status" value="1"/>
</dbReference>
<evidence type="ECO:0000256" key="1">
    <source>
        <dbReference type="ARBA" id="ARBA00003234"/>
    </source>
</evidence>
<dbReference type="GO" id="GO:0051539">
    <property type="term" value="F:4 iron, 4 sulfur cluster binding"/>
    <property type="evidence" value="ECO:0007669"/>
    <property type="project" value="UniProtKB-UniRule"/>
</dbReference>
<dbReference type="InterPro" id="IPR005839">
    <property type="entry name" value="Methylthiotransferase"/>
</dbReference>
<feature type="binding site" evidence="13">
    <location>
        <position position="192"/>
    </location>
    <ligand>
        <name>[4Fe-4S] cluster</name>
        <dbReference type="ChEBI" id="CHEBI:49883"/>
        <label>2</label>
        <note>4Fe-4S-S-AdoMet</note>
    </ligand>
</feature>
<evidence type="ECO:0000313" key="18">
    <source>
        <dbReference type="Proteomes" id="UP000824160"/>
    </source>
</evidence>
<evidence type="ECO:0000256" key="6">
    <source>
        <dbReference type="ARBA" id="ARBA00023004"/>
    </source>
</evidence>
<reference evidence="17" key="2">
    <citation type="journal article" date="2021" name="PeerJ">
        <title>Extensive microbial diversity within the chicken gut microbiome revealed by metagenomics and culture.</title>
        <authorList>
            <person name="Gilroy R."/>
            <person name="Ravi A."/>
            <person name="Getino M."/>
            <person name="Pursley I."/>
            <person name="Horton D.L."/>
            <person name="Alikhan N.F."/>
            <person name="Baker D."/>
            <person name="Gharbi K."/>
            <person name="Hall N."/>
            <person name="Watson M."/>
            <person name="Adriaenssens E.M."/>
            <person name="Foster-Nyarko E."/>
            <person name="Jarju S."/>
            <person name="Secka A."/>
            <person name="Antonio M."/>
            <person name="Oren A."/>
            <person name="Chaudhuri R.R."/>
            <person name="La Ragione R."/>
            <person name="Hildebrand F."/>
            <person name="Pallen M.J."/>
        </authorList>
    </citation>
    <scope>NUCLEOTIDE SEQUENCE</scope>
    <source>
        <strain evidence="17">ChiBcec7-5410</strain>
    </source>
</reference>
<comment type="function">
    <text evidence="1 13">Catalyzes the methylthiolation of N6-(dimethylallyl)adenosine (i(6)A), leading to the formation of 2-methylthio-N6-(dimethylallyl)adenosine (ms(2)i(6)A) at position 37 in tRNAs that read codons beginning with uridine.</text>
</comment>
<dbReference type="InterPro" id="IPR038135">
    <property type="entry name" value="Methylthiotransferase_N_sf"/>
</dbReference>
<keyword evidence="3 13" id="KW-0808">Transferase</keyword>
<evidence type="ECO:0000256" key="3">
    <source>
        <dbReference type="ARBA" id="ARBA00022679"/>
    </source>
</evidence>
<reference evidence="17" key="1">
    <citation type="submission" date="2020-10" db="EMBL/GenBank/DDBJ databases">
        <authorList>
            <person name="Gilroy R."/>
        </authorList>
    </citation>
    <scope>NUCLEOTIDE SEQUENCE</scope>
    <source>
        <strain evidence="17">ChiBcec7-5410</strain>
    </source>
</reference>
<dbReference type="EMBL" id="DVLW01000051">
    <property type="protein sequence ID" value="HIT93925.1"/>
    <property type="molecule type" value="Genomic_DNA"/>
</dbReference>
<keyword evidence="13" id="KW-0963">Cytoplasm</keyword>
<feature type="binding site" evidence="13">
    <location>
        <position position="42"/>
    </location>
    <ligand>
        <name>[4Fe-4S] cluster</name>
        <dbReference type="ChEBI" id="CHEBI:49883"/>
        <label>1</label>
    </ligand>
</feature>
<organism evidence="17 18">
    <name type="scientific">Candidatus Faecivivens stercoripullorum</name>
    <dbReference type="NCBI Taxonomy" id="2840805"/>
    <lineage>
        <taxon>Bacteria</taxon>
        <taxon>Bacillati</taxon>
        <taxon>Bacillota</taxon>
        <taxon>Clostridia</taxon>
        <taxon>Eubacteriales</taxon>
        <taxon>Oscillospiraceae</taxon>
        <taxon>Oscillospiraceae incertae sedis</taxon>
        <taxon>Candidatus Faecivivens</taxon>
    </lineage>
</organism>
<comment type="caution">
    <text evidence="17">The sequence shown here is derived from an EMBL/GenBank/DDBJ whole genome shotgun (WGS) entry which is preliminary data.</text>
</comment>
<evidence type="ECO:0000256" key="2">
    <source>
        <dbReference type="ARBA" id="ARBA00022485"/>
    </source>
</evidence>
<evidence type="ECO:0000256" key="10">
    <source>
        <dbReference type="ARBA" id="ARBA00068570"/>
    </source>
</evidence>
<dbReference type="SFLD" id="SFLDG01082">
    <property type="entry name" value="B12-binding_domain_containing"/>
    <property type="match status" value="1"/>
</dbReference>
<keyword evidence="13" id="KW-0819">tRNA processing</keyword>
<dbReference type="GO" id="GO:0046872">
    <property type="term" value="F:metal ion binding"/>
    <property type="evidence" value="ECO:0007669"/>
    <property type="project" value="UniProtKB-KW"/>
</dbReference>
<dbReference type="EC" id="2.8.4.3" evidence="8 13"/>
<feature type="binding site" evidence="13">
    <location>
        <position position="78"/>
    </location>
    <ligand>
        <name>[4Fe-4S] cluster</name>
        <dbReference type="ChEBI" id="CHEBI:49883"/>
        <label>1</label>
    </ligand>
</feature>
<dbReference type="InterPro" id="IPR002792">
    <property type="entry name" value="TRAM_dom"/>
</dbReference>
<dbReference type="InterPro" id="IPR006463">
    <property type="entry name" value="MiaB_methiolase"/>
</dbReference>
<comment type="subcellular location">
    <subcellularLocation>
        <location evidence="13">Cytoplasm</location>
    </subcellularLocation>
</comment>
<dbReference type="SUPFAM" id="SSF102114">
    <property type="entry name" value="Radical SAM enzymes"/>
    <property type="match status" value="1"/>
</dbReference>
<comment type="cofactor">
    <cofactor evidence="13">
        <name>[4Fe-4S] cluster</name>
        <dbReference type="ChEBI" id="CHEBI:49883"/>
    </cofactor>
    <text evidence="13">Binds 2 [4Fe-4S] clusters. One cluster is coordinated with 3 cysteines and an exchangeable S-adenosyl-L-methionine.</text>
</comment>
<feature type="domain" description="Radical SAM core" evidence="16">
    <location>
        <begin position="178"/>
        <end position="408"/>
    </location>
</feature>
<dbReference type="AlphaFoldDB" id="A0A9D1KRB7"/>
<dbReference type="SFLD" id="SFLDS00029">
    <property type="entry name" value="Radical_SAM"/>
    <property type="match status" value="1"/>
</dbReference>
<dbReference type="CDD" id="cd01335">
    <property type="entry name" value="Radical_SAM"/>
    <property type="match status" value="1"/>
</dbReference>
<name>A0A9D1KRB7_9FIRM</name>
<evidence type="ECO:0000256" key="9">
    <source>
        <dbReference type="ARBA" id="ARBA00051425"/>
    </source>
</evidence>
<dbReference type="Gene3D" id="3.40.50.12160">
    <property type="entry name" value="Methylthiotransferase, N-terminal domain"/>
    <property type="match status" value="1"/>
</dbReference>
<dbReference type="Pfam" id="PF00919">
    <property type="entry name" value="UPF0004"/>
    <property type="match status" value="1"/>
</dbReference>
<evidence type="ECO:0000256" key="4">
    <source>
        <dbReference type="ARBA" id="ARBA00022691"/>
    </source>
</evidence>
<comment type="similarity">
    <text evidence="13">Belongs to the methylthiotransferase family. MiaB subfamily.</text>
</comment>
<dbReference type="SFLD" id="SFLDG01061">
    <property type="entry name" value="methylthiotransferase"/>
    <property type="match status" value="1"/>
</dbReference>
<keyword evidence="5 13" id="KW-0479">Metal-binding</keyword>
<dbReference type="InterPro" id="IPR020612">
    <property type="entry name" value="Methylthiotransferase_CS"/>
</dbReference>
<dbReference type="SFLD" id="SFLDF00273">
    <property type="entry name" value="(dimethylallyl)adenosine_tRNA"/>
    <property type="match status" value="1"/>
</dbReference>
<evidence type="ECO:0000259" key="16">
    <source>
        <dbReference type="PROSITE" id="PS51918"/>
    </source>
</evidence>
<dbReference type="InterPro" id="IPR013848">
    <property type="entry name" value="Methylthiotransferase_N"/>
</dbReference>
<feature type="binding site" evidence="13">
    <location>
        <position position="112"/>
    </location>
    <ligand>
        <name>[4Fe-4S] cluster</name>
        <dbReference type="ChEBI" id="CHEBI:49883"/>
        <label>1</label>
    </ligand>
</feature>
<feature type="binding site" evidence="13">
    <location>
        <position position="196"/>
    </location>
    <ligand>
        <name>[4Fe-4S] cluster</name>
        <dbReference type="ChEBI" id="CHEBI:49883"/>
        <label>2</label>
        <note>4Fe-4S-S-AdoMet</note>
    </ligand>
</feature>
<sequence length="497" mass="55415">MEIKYIREIELEAQKAFIEENRVLLAQRFGHTPRAMVKSFGCAQNVNDGEKIAGMLQQMGCSFTDSVEEADIALYNTCAVRENAEQKVFGIIGQATHQKAARREMLIGVCGCMAQQEHVSEKIRKSFPGVDLVFGTHVLHTLPELLHRVLTDDGKKRHRVFETPVCDGVIAEGLPTLREDGVRAGLPIMYGCNNFCTYCVVPLVRGRERSRRSADILEEARQLIAAGYKEITLLGQNVNSYGKDLEDDMSFPELLEAVGNLPGDFWVRFMTSHPRDCTKELIDVIARTPKVCKHIHLPVQSGNDRVLQAMNRHYTRSQYLDIVSYAREKIPGVSFTSDIIVGFPGETYEEFLDTVSLIKEVGYSSLFTFIYSSRVGTRAAKMEDPVPAAEKSRWFQQLLDEQKASGMRFYEAEVGHVRRVLCEGTGKLKNGILEGHPVSEGKTVLMGRTERGMVVDFIGDPALIGQFVDVKITTAANWALAGVLQAAGNESDMTREA</sequence>
<keyword evidence="2 13" id="KW-0004">4Fe-4S</keyword>
<dbReference type="Proteomes" id="UP000824160">
    <property type="component" value="Unassembled WGS sequence"/>
</dbReference>
<dbReference type="GO" id="GO:0035597">
    <property type="term" value="F:tRNA-2-methylthio-N(6)-dimethylallyladenosine(37) synthase activity"/>
    <property type="evidence" value="ECO:0007669"/>
    <property type="project" value="UniProtKB-EC"/>
</dbReference>
<dbReference type="PANTHER" id="PTHR43020:SF2">
    <property type="entry name" value="MITOCHONDRIAL TRNA METHYLTHIOTRANSFERASE CDK5RAP1"/>
    <property type="match status" value="1"/>
</dbReference>
<dbReference type="InterPro" id="IPR006638">
    <property type="entry name" value="Elp3/MiaA/NifB-like_rSAM"/>
</dbReference>
<dbReference type="InterPro" id="IPR058240">
    <property type="entry name" value="rSAM_sf"/>
</dbReference>
<feature type="domain" description="TRAM" evidence="14">
    <location>
        <begin position="411"/>
        <end position="485"/>
    </location>
</feature>
<dbReference type="InterPro" id="IPR007197">
    <property type="entry name" value="rSAM"/>
</dbReference>
<dbReference type="NCBIfam" id="TIGR00089">
    <property type="entry name" value="MiaB/RimO family radical SAM methylthiotransferase"/>
    <property type="match status" value="1"/>
</dbReference>
<proteinExistence type="inferred from homology"/>
<evidence type="ECO:0000256" key="5">
    <source>
        <dbReference type="ARBA" id="ARBA00022723"/>
    </source>
</evidence>
<evidence type="ECO:0000256" key="13">
    <source>
        <dbReference type="HAMAP-Rule" id="MF_01864"/>
    </source>
</evidence>
<dbReference type="InterPro" id="IPR023404">
    <property type="entry name" value="rSAM_horseshoe"/>
</dbReference>